<keyword evidence="2" id="KW-1133">Transmembrane helix</keyword>
<organism evidence="4 5">
    <name type="scientific">Leucocoprinus leucothites</name>
    <dbReference type="NCBI Taxonomy" id="201217"/>
    <lineage>
        <taxon>Eukaryota</taxon>
        <taxon>Fungi</taxon>
        <taxon>Dikarya</taxon>
        <taxon>Basidiomycota</taxon>
        <taxon>Agaricomycotina</taxon>
        <taxon>Agaricomycetes</taxon>
        <taxon>Agaricomycetidae</taxon>
        <taxon>Agaricales</taxon>
        <taxon>Agaricineae</taxon>
        <taxon>Agaricaceae</taxon>
        <taxon>Leucocoprinus</taxon>
    </lineage>
</organism>
<gene>
    <name evidence="4" type="ORF">D9756_009499</name>
</gene>
<dbReference type="Pfam" id="PF20152">
    <property type="entry name" value="DUF6534"/>
    <property type="match status" value="1"/>
</dbReference>
<feature type="transmembrane region" description="Helical" evidence="2">
    <location>
        <begin position="34"/>
        <end position="56"/>
    </location>
</feature>
<dbReference type="OrthoDB" id="3265526at2759"/>
<feature type="transmembrane region" description="Helical" evidence="2">
    <location>
        <begin position="219"/>
        <end position="241"/>
    </location>
</feature>
<reference evidence="4 5" key="1">
    <citation type="journal article" date="2020" name="ISME J.">
        <title>Uncovering the hidden diversity of litter-decomposition mechanisms in mushroom-forming fungi.</title>
        <authorList>
            <person name="Floudas D."/>
            <person name="Bentzer J."/>
            <person name="Ahren D."/>
            <person name="Johansson T."/>
            <person name="Persson P."/>
            <person name="Tunlid A."/>
        </authorList>
    </citation>
    <scope>NUCLEOTIDE SEQUENCE [LARGE SCALE GENOMIC DNA]</scope>
    <source>
        <strain evidence="4 5">CBS 146.42</strain>
    </source>
</reference>
<feature type="transmembrane region" description="Helical" evidence="2">
    <location>
        <begin position="101"/>
        <end position="125"/>
    </location>
</feature>
<evidence type="ECO:0000313" key="5">
    <source>
        <dbReference type="Proteomes" id="UP000559027"/>
    </source>
</evidence>
<feature type="region of interest" description="Disordered" evidence="1">
    <location>
        <begin position="1"/>
        <end position="20"/>
    </location>
</feature>
<evidence type="ECO:0000256" key="2">
    <source>
        <dbReference type="SAM" id="Phobius"/>
    </source>
</evidence>
<proteinExistence type="predicted"/>
<feature type="domain" description="DUF6534" evidence="3">
    <location>
        <begin position="183"/>
        <end position="269"/>
    </location>
</feature>
<name>A0A8H5CY08_9AGAR</name>
<keyword evidence="2" id="KW-0472">Membrane</keyword>
<accession>A0A8H5CY08</accession>
<evidence type="ECO:0000259" key="3">
    <source>
        <dbReference type="Pfam" id="PF20152"/>
    </source>
</evidence>
<protein>
    <recommendedName>
        <fullName evidence="3">DUF6534 domain-containing protein</fullName>
    </recommendedName>
</protein>
<feature type="compositionally biased region" description="Low complexity" evidence="1">
    <location>
        <begin position="1"/>
        <end position="13"/>
    </location>
</feature>
<sequence>MSSVLSASATSTSPPSPSATFPAPPNVELSYGPMLVGVFINMILYGILVVQCYSYYQMYRNDARWIKYLVLYLFLIETANTAIDMVMMYQPLILEYGHKLVVFPVMFAAEPVTIVAISTPIQLFFAWRIRLLTKQNIVAAIIAILSLVSLAGGIWTTILITIIKLFKRKPELHWPALMWFLSATIADILITITLVINLSRRKTGFAATDDAISKIIRMTVQTGMLTALFAVGDVIFFMTLPSTALNFIWDLALTKLYANCLLSTLNARAGLKEMTSHQSGQRHQISTTGGNSRRPNTYMNEPVTPILVQSSVFEMEQKAYDNSYERSSRSNNDDMEYGITVTKVVETMEDPEPPRTKGLAL</sequence>
<dbReference type="PANTHER" id="PTHR40465:SF1">
    <property type="entry name" value="DUF6534 DOMAIN-CONTAINING PROTEIN"/>
    <property type="match status" value="1"/>
</dbReference>
<dbReference type="InterPro" id="IPR045339">
    <property type="entry name" value="DUF6534"/>
</dbReference>
<feature type="transmembrane region" description="Helical" evidence="2">
    <location>
        <begin position="137"/>
        <end position="166"/>
    </location>
</feature>
<comment type="caution">
    <text evidence="4">The sequence shown here is derived from an EMBL/GenBank/DDBJ whole genome shotgun (WGS) entry which is preliminary data.</text>
</comment>
<keyword evidence="2" id="KW-0812">Transmembrane</keyword>
<dbReference type="EMBL" id="JAACJO010000017">
    <property type="protein sequence ID" value="KAF5349118.1"/>
    <property type="molecule type" value="Genomic_DNA"/>
</dbReference>
<evidence type="ECO:0000256" key="1">
    <source>
        <dbReference type="SAM" id="MobiDB-lite"/>
    </source>
</evidence>
<dbReference type="Proteomes" id="UP000559027">
    <property type="component" value="Unassembled WGS sequence"/>
</dbReference>
<evidence type="ECO:0000313" key="4">
    <source>
        <dbReference type="EMBL" id="KAF5349118.1"/>
    </source>
</evidence>
<feature type="compositionally biased region" description="Polar residues" evidence="1">
    <location>
        <begin position="276"/>
        <end position="299"/>
    </location>
</feature>
<keyword evidence="5" id="KW-1185">Reference proteome</keyword>
<feature type="transmembrane region" description="Helical" evidence="2">
    <location>
        <begin position="178"/>
        <end position="198"/>
    </location>
</feature>
<dbReference type="AlphaFoldDB" id="A0A8H5CY08"/>
<feature type="region of interest" description="Disordered" evidence="1">
    <location>
        <begin position="274"/>
        <end position="299"/>
    </location>
</feature>
<dbReference type="PANTHER" id="PTHR40465">
    <property type="entry name" value="CHROMOSOME 1, WHOLE GENOME SHOTGUN SEQUENCE"/>
    <property type="match status" value="1"/>
</dbReference>
<feature type="transmembrane region" description="Helical" evidence="2">
    <location>
        <begin position="68"/>
        <end position="89"/>
    </location>
</feature>